<keyword evidence="2" id="KW-0812">Transmembrane</keyword>
<evidence type="ECO:0000256" key="1">
    <source>
        <dbReference type="SAM" id="MobiDB-lite"/>
    </source>
</evidence>
<protein>
    <recommendedName>
        <fullName evidence="5">CDP-alcohol phosphatidyltransferase</fullName>
    </recommendedName>
</protein>
<feature type="transmembrane region" description="Helical" evidence="2">
    <location>
        <begin position="98"/>
        <end position="120"/>
    </location>
</feature>
<keyword evidence="2" id="KW-0472">Membrane</keyword>
<evidence type="ECO:0000313" key="4">
    <source>
        <dbReference type="Proteomes" id="UP000215005"/>
    </source>
</evidence>
<feature type="transmembrane region" description="Helical" evidence="2">
    <location>
        <begin position="55"/>
        <end position="77"/>
    </location>
</feature>
<proteinExistence type="predicted"/>
<dbReference type="Gene3D" id="1.20.120.1760">
    <property type="match status" value="1"/>
</dbReference>
<keyword evidence="4" id="KW-1185">Reference proteome</keyword>
<dbReference type="InterPro" id="IPR043130">
    <property type="entry name" value="CDP-OH_PTrfase_TM_dom"/>
</dbReference>
<evidence type="ECO:0000256" key="2">
    <source>
        <dbReference type="SAM" id="Phobius"/>
    </source>
</evidence>
<sequence length="288" mass="29516">MAKAAALTDHWLGPLSRPGARWARRAHLTPSGLGRIGLVLTVPAAVWFTEPGPRGALIGSLFLAAALCTDAVAGELVGERRDALEAWLTAMLSRLREYIVYLGLAIAGTLSGVPDAWGWAAGTLIAVALRDSVVAAHRARPDLSGPPQGVVVPAQPRGGGCVSVSLIDAVDPSGTTADRSPSDPTLTAELFGTATSATADGEGGSGADRDDRRERPPRPDAPAAVSAGTPPPTAARRLLAFPQAARFATVALTITIWDPRVTFIALIVGCGVAVAAEVVDQPVHAEAG</sequence>
<dbReference type="RefSeq" id="WP_094932738.1">
    <property type="nucleotide sequence ID" value="NZ_CP022753.1"/>
</dbReference>
<feature type="transmembrane region" description="Helical" evidence="2">
    <location>
        <begin position="32"/>
        <end position="49"/>
    </location>
</feature>
<keyword evidence="2" id="KW-1133">Transmembrane helix</keyword>
<dbReference type="Proteomes" id="UP000215005">
    <property type="component" value="Chromosome"/>
</dbReference>
<dbReference type="KEGG" id="ngv:CDO52_24385"/>
<reference evidence="3 4" key="1">
    <citation type="submission" date="2017-08" db="EMBL/GenBank/DDBJ databases">
        <title>The complete genome sequence of Nocardiopsis gilva YIM 90087.</title>
        <authorList>
            <person name="Yin M."/>
            <person name="Tang S."/>
        </authorList>
    </citation>
    <scope>NUCLEOTIDE SEQUENCE [LARGE SCALE GENOMIC DNA]</scope>
    <source>
        <strain evidence="3 4">YIM 90087</strain>
    </source>
</reference>
<dbReference type="EMBL" id="CP022753">
    <property type="protein sequence ID" value="ASU85518.1"/>
    <property type="molecule type" value="Genomic_DNA"/>
</dbReference>
<dbReference type="OrthoDB" id="3430447at2"/>
<accession>A0A223SBH4</accession>
<feature type="compositionally biased region" description="Basic and acidic residues" evidence="1">
    <location>
        <begin position="207"/>
        <end position="218"/>
    </location>
</feature>
<name>A0A223SBH4_9ACTN</name>
<evidence type="ECO:0008006" key="5">
    <source>
        <dbReference type="Google" id="ProtNLM"/>
    </source>
</evidence>
<evidence type="ECO:0000313" key="3">
    <source>
        <dbReference type="EMBL" id="ASU85518.1"/>
    </source>
</evidence>
<gene>
    <name evidence="3" type="ORF">CDO52_24385</name>
</gene>
<organism evidence="3 4">
    <name type="scientific">Nocardiopsis gilva YIM 90087</name>
    <dbReference type="NCBI Taxonomy" id="1235441"/>
    <lineage>
        <taxon>Bacteria</taxon>
        <taxon>Bacillati</taxon>
        <taxon>Actinomycetota</taxon>
        <taxon>Actinomycetes</taxon>
        <taxon>Streptosporangiales</taxon>
        <taxon>Nocardiopsidaceae</taxon>
        <taxon>Nocardiopsis</taxon>
    </lineage>
</organism>
<feature type="region of interest" description="Disordered" evidence="1">
    <location>
        <begin position="192"/>
        <end position="232"/>
    </location>
</feature>
<dbReference type="AlphaFoldDB" id="A0A223SBH4"/>